<evidence type="ECO:0000256" key="3">
    <source>
        <dbReference type="ARBA" id="ARBA00022448"/>
    </source>
</evidence>
<evidence type="ECO:0000256" key="2">
    <source>
        <dbReference type="ARBA" id="ARBA00005417"/>
    </source>
</evidence>
<evidence type="ECO:0000259" key="9">
    <source>
        <dbReference type="PROSITE" id="PS50893"/>
    </source>
</evidence>
<proteinExistence type="inferred from homology"/>
<dbReference type="GO" id="GO:0016887">
    <property type="term" value="F:ATP hydrolysis activity"/>
    <property type="evidence" value="ECO:0007669"/>
    <property type="project" value="InterPro"/>
</dbReference>
<evidence type="ECO:0000256" key="5">
    <source>
        <dbReference type="ARBA" id="ARBA00022741"/>
    </source>
</evidence>
<dbReference type="SMART" id="SM00382">
    <property type="entry name" value="AAA"/>
    <property type="match status" value="1"/>
</dbReference>
<dbReference type="GO" id="GO:0042626">
    <property type="term" value="F:ATPase-coupled transmembrane transporter activity"/>
    <property type="evidence" value="ECO:0007669"/>
    <property type="project" value="TreeGrafter"/>
</dbReference>
<dbReference type="PANTHER" id="PTHR43553">
    <property type="entry name" value="HEAVY METAL TRANSPORTER"/>
    <property type="match status" value="1"/>
</dbReference>
<dbReference type="SUPFAM" id="SSF52540">
    <property type="entry name" value="P-loop containing nucleoside triphosphate hydrolases"/>
    <property type="match status" value="1"/>
</dbReference>
<evidence type="ECO:0000313" key="11">
    <source>
        <dbReference type="Proteomes" id="UP000886847"/>
    </source>
</evidence>
<name>A0A9D1W1D4_9FIRM</name>
<dbReference type="InterPro" id="IPR003593">
    <property type="entry name" value="AAA+_ATPase"/>
</dbReference>
<evidence type="ECO:0000256" key="7">
    <source>
        <dbReference type="ARBA" id="ARBA00022967"/>
    </source>
</evidence>
<reference evidence="10" key="1">
    <citation type="journal article" date="2021" name="PeerJ">
        <title>Extensive microbial diversity within the chicken gut microbiome revealed by metagenomics and culture.</title>
        <authorList>
            <person name="Gilroy R."/>
            <person name="Ravi A."/>
            <person name="Getino M."/>
            <person name="Pursley I."/>
            <person name="Horton D.L."/>
            <person name="Alikhan N.F."/>
            <person name="Baker D."/>
            <person name="Gharbi K."/>
            <person name="Hall N."/>
            <person name="Watson M."/>
            <person name="Adriaenssens E.M."/>
            <person name="Foster-Nyarko E."/>
            <person name="Jarju S."/>
            <person name="Secka A."/>
            <person name="Antonio M."/>
            <person name="Oren A."/>
            <person name="Chaudhuri R.R."/>
            <person name="La Ragione R."/>
            <person name="Hildebrand F."/>
            <person name="Pallen M.J."/>
        </authorList>
    </citation>
    <scope>NUCLEOTIDE SEQUENCE</scope>
    <source>
        <strain evidence="10">2189</strain>
    </source>
</reference>
<dbReference type="CDD" id="cd03225">
    <property type="entry name" value="ABC_cobalt_CbiO_domain1"/>
    <property type="match status" value="1"/>
</dbReference>
<evidence type="ECO:0000256" key="4">
    <source>
        <dbReference type="ARBA" id="ARBA00022475"/>
    </source>
</evidence>
<reference evidence="10" key="2">
    <citation type="submission" date="2021-04" db="EMBL/GenBank/DDBJ databases">
        <authorList>
            <person name="Gilroy R."/>
        </authorList>
    </citation>
    <scope>NUCLEOTIDE SEQUENCE</scope>
    <source>
        <strain evidence="10">2189</strain>
    </source>
</reference>
<dbReference type="InterPro" id="IPR050095">
    <property type="entry name" value="ECF_ABC_transporter_ATP-bd"/>
</dbReference>
<dbReference type="PROSITE" id="PS00211">
    <property type="entry name" value="ABC_TRANSPORTER_1"/>
    <property type="match status" value="1"/>
</dbReference>
<dbReference type="Proteomes" id="UP000886847">
    <property type="component" value="Unassembled WGS sequence"/>
</dbReference>
<dbReference type="GO" id="GO:0043190">
    <property type="term" value="C:ATP-binding cassette (ABC) transporter complex"/>
    <property type="evidence" value="ECO:0007669"/>
    <property type="project" value="TreeGrafter"/>
</dbReference>
<comment type="similarity">
    <text evidence="2">Belongs to the ABC transporter superfamily.</text>
</comment>
<gene>
    <name evidence="10" type="ORF">H9851_05560</name>
</gene>
<comment type="caution">
    <text evidence="10">The sequence shown here is derived from an EMBL/GenBank/DDBJ whole genome shotgun (WGS) entry which is preliminary data.</text>
</comment>
<dbReference type="Gene3D" id="3.40.50.300">
    <property type="entry name" value="P-loop containing nucleotide triphosphate hydrolases"/>
    <property type="match status" value="1"/>
</dbReference>
<dbReference type="FunFam" id="3.40.50.300:FF:000224">
    <property type="entry name" value="Energy-coupling factor transporter ATP-binding protein EcfA"/>
    <property type="match status" value="1"/>
</dbReference>
<dbReference type="InterPro" id="IPR027417">
    <property type="entry name" value="P-loop_NTPase"/>
</dbReference>
<dbReference type="InterPro" id="IPR017871">
    <property type="entry name" value="ABC_transporter-like_CS"/>
</dbReference>
<dbReference type="GO" id="GO:0005524">
    <property type="term" value="F:ATP binding"/>
    <property type="evidence" value="ECO:0007669"/>
    <property type="project" value="UniProtKB-KW"/>
</dbReference>
<keyword evidence="6" id="KW-0067">ATP-binding</keyword>
<dbReference type="InterPro" id="IPR015856">
    <property type="entry name" value="ABC_transpr_CbiO/EcfA_su"/>
</dbReference>
<dbReference type="InterPro" id="IPR003439">
    <property type="entry name" value="ABC_transporter-like_ATP-bd"/>
</dbReference>
<keyword evidence="4" id="KW-1003">Cell membrane</keyword>
<organism evidence="10 11">
    <name type="scientific">Candidatus Borkfalkia faecavium</name>
    <dbReference type="NCBI Taxonomy" id="2838508"/>
    <lineage>
        <taxon>Bacteria</taxon>
        <taxon>Bacillati</taxon>
        <taxon>Bacillota</taxon>
        <taxon>Clostridia</taxon>
        <taxon>Christensenellales</taxon>
        <taxon>Christensenellaceae</taxon>
        <taxon>Candidatus Borkfalkia</taxon>
    </lineage>
</organism>
<keyword evidence="7" id="KW-1278">Translocase</keyword>
<dbReference type="PROSITE" id="PS50893">
    <property type="entry name" value="ABC_TRANSPORTER_2"/>
    <property type="match status" value="1"/>
</dbReference>
<dbReference type="NCBIfam" id="NF010167">
    <property type="entry name" value="PRK13648.1"/>
    <property type="match status" value="1"/>
</dbReference>
<dbReference type="AlphaFoldDB" id="A0A9D1W1D4"/>
<feature type="domain" description="ABC transporter" evidence="9">
    <location>
        <begin position="4"/>
        <end position="239"/>
    </location>
</feature>
<dbReference type="EMBL" id="DXEW01000028">
    <property type="protein sequence ID" value="HIX50733.1"/>
    <property type="molecule type" value="Genomic_DNA"/>
</dbReference>
<keyword evidence="8" id="KW-0472">Membrane</keyword>
<evidence type="ECO:0000256" key="8">
    <source>
        <dbReference type="ARBA" id="ARBA00023136"/>
    </source>
</evidence>
<evidence type="ECO:0000313" key="10">
    <source>
        <dbReference type="EMBL" id="HIX50733.1"/>
    </source>
</evidence>
<dbReference type="PANTHER" id="PTHR43553:SF24">
    <property type="entry name" value="ENERGY-COUPLING FACTOR TRANSPORTER ATP-BINDING PROTEIN ECFA1"/>
    <property type="match status" value="1"/>
</dbReference>
<evidence type="ECO:0000256" key="6">
    <source>
        <dbReference type="ARBA" id="ARBA00022840"/>
    </source>
</evidence>
<dbReference type="InterPro" id="IPR030947">
    <property type="entry name" value="EcfA_1"/>
</dbReference>
<protein>
    <submittedName>
        <fullName evidence="10">Energy-coupling factor transporter ATPase</fullName>
    </submittedName>
</protein>
<dbReference type="NCBIfam" id="TIGR04520">
    <property type="entry name" value="ECF_ATPase_1"/>
    <property type="match status" value="1"/>
</dbReference>
<sequence length="277" mass="30205">MEAVRFENVKYSYDGGESYAVNGVSLSVREGEFLAVLGRNGSGKSTLAKLVNALLVPAEGRVFVEGMDTTDEKLTFEIRKRAGMVFQNPDNQTVASVVEDDVAFGPENIGVPRDEIGRRIDFALNAVGMQAFRDAAPSRLSGGQKQRIAIAGVLAVRPDIMILDESTAMLDPKGRREVMEVVKKLNKEQGMTVILITHFMDEALQAERAVVMHRGEVVMNGTPEEIFARSEELETFGLTLPRAALVCKRLRAGGMPVAEAFTAEELAEAICASLQRD</sequence>
<dbReference type="Pfam" id="PF00005">
    <property type="entry name" value="ABC_tran"/>
    <property type="match status" value="1"/>
</dbReference>
<comment type="subcellular location">
    <subcellularLocation>
        <location evidence="1">Cell membrane</location>
        <topology evidence="1">Peripheral membrane protein</topology>
    </subcellularLocation>
</comment>
<evidence type="ECO:0000256" key="1">
    <source>
        <dbReference type="ARBA" id="ARBA00004202"/>
    </source>
</evidence>
<accession>A0A9D1W1D4</accession>
<keyword evidence="3" id="KW-0813">Transport</keyword>
<keyword evidence="5" id="KW-0547">Nucleotide-binding</keyword>